<keyword evidence="2" id="KW-0812">Transmembrane</keyword>
<dbReference type="SUPFAM" id="SSF88713">
    <property type="entry name" value="Glycoside hydrolase/deacetylase"/>
    <property type="match status" value="1"/>
</dbReference>
<evidence type="ECO:0000256" key="2">
    <source>
        <dbReference type="SAM" id="Phobius"/>
    </source>
</evidence>
<organism evidence="3 4">
    <name type="scientific">Candidatus Abzuiibacterium crystallinum</name>
    <dbReference type="NCBI Taxonomy" id="1974748"/>
    <lineage>
        <taxon>Bacteria</taxon>
        <taxon>Pseudomonadati</taxon>
        <taxon>Candidatus Omnitrophota</taxon>
        <taxon>Candidatus Abzuiibacterium</taxon>
    </lineage>
</organism>
<dbReference type="InterPro" id="IPR006837">
    <property type="entry name" value="Divergent_DAC"/>
</dbReference>
<dbReference type="Proteomes" id="UP000230859">
    <property type="component" value="Unassembled WGS sequence"/>
</dbReference>
<dbReference type="AlphaFoldDB" id="A0A2H0LQA9"/>
<feature type="region of interest" description="Disordered" evidence="1">
    <location>
        <begin position="44"/>
        <end position="72"/>
    </location>
</feature>
<evidence type="ECO:0000313" key="3">
    <source>
        <dbReference type="EMBL" id="PIQ85864.1"/>
    </source>
</evidence>
<feature type="compositionally biased region" description="Basic and acidic residues" evidence="1">
    <location>
        <begin position="50"/>
        <end position="59"/>
    </location>
</feature>
<dbReference type="PANTHER" id="PTHR30105">
    <property type="entry name" value="UNCHARACTERIZED YIBQ-RELATED"/>
    <property type="match status" value="1"/>
</dbReference>
<dbReference type="InterPro" id="IPR011330">
    <property type="entry name" value="Glyco_hydro/deAcase_b/a-brl"/>
</dbReference>
<evidence type="ECO:0000313" key="4">
    <source>
        <dbReference type="Proteomes" id="UP000230859"/>
    </source>
</evidence>
<dbReference type="EMBL" id="PCVY01000058">
    <property type="protein sequence ID" value="PIQ85864.1"/>
    <property type="molecule type" value="Genomic_DNA"/>
</dbReference>
<keyword evidence="2" id="KW-0472">Membrane</keyword>
<dbReference type="CDD" id="cd10936">
    <property type="entry name" value="CE4_DAC2"/>
    <property type="match status" value="1"/>
</dbReference>
<name>A0A2H0LQA9_9BACT</name>
<dbReference type="GO" id="GO:0005975">
    <property type="term" value="P:carbohydrate metabolic process"/>
    <property type="evidence" value="ECO:0007669"/>
    <property type="project" value="InterPro"/>
</dbReference>
<dbReference type="PANTHER" id="PTHR30105:SF2">
    <property type="entry name" value="DIVERGENT POLYSACCHARIDE DEACETYLASE SUPERFAMILY"/>
    <property type="match status" value="1"/>
</dbReference>
<comment type="caution">
    <text evidence="3">The sequence shown here is derived from an EMBL/GenBank/DDBJ whole genome shotgun (WGS) entry which is preliminary data.</text>
</comment>
<proteinExistence type="predicted"/>
<accession>A0A2H0LQA9</accession>
<reference evidence="3 4" key="1">
    <citation type="submission" date="2017-09" db="EMBL/GenBank/DDBJ databases">
        <title>Depth-based differentiation of microbial function through sediment-hosted aquifers and enrichment of novel symbionts in the deep terrestrial subsurface.</title>
        <authorList>
            <person name="Probst A.J."/>
            <person name="Ladd B."/>
            <person name="Jarett J.K."/>
            <person name="Geller-Mcgrath D.E."/>
            <person name="Sieber C.M."/>
            <person name="Emerson J.B."/>
            <person name="Anantharaman K."/>
            <person name="Thomas B.C."/>
            <person name="Malmstrom R."/>
            <person name="Stieglmeier M."/>
            <person name="Klingl A."/>
            <person name="Woyke T."/>
            <person name="Ryan C.M."/>
            <person name="Banfield J.F."/>
        </authorList>
    </citation>
    <scope>NUCLEOTIDE SEQUENCE [LARGE SCALE GENOMIC DNA]</scope>
    <source>
        <strain evidence="3">CG11_big_fil_rev_8_21_14_0_20_45_26</strain>
    </source>
</reference>
<gene>
    <name evidence="3" type="ORF">COV74_06750</name>
</gene>
<evidence type="ECO:0000256" key="1">
    <source>
        <dbReference type="SAM" id="MobiDB-lite"/>
    </source>
</evidence>
<protein>
    <recommendedName>
        <fullName evidence="5">Divergent polysaccharide deacetylase family protein</fullName>
    </recommendedName>
</protein>
<keyword evidence="2" id="KW-1133">Transmembrane helix</keyword>
<dbReference type="Gene3D" id="3.20.20.370">
    <property type="entry name" value="Glycoside hydrolase/deacetylase"/>
    <property type="match status" value="1"/>
</dbReference>
<sequence length="291" mass="32737">MAKSQKKKGGETFDRQTLYLIIIVFVVGIFVGFLFGKRAQQTAESYPAPVERERPAERQKKPRPKPSKVKTPARPQIAIVIDDIGYDHHLEDLLFSLPAKVTLAVIPGLTYSERFAKVAEKEGFEVIIHQPMEAQHEQNGTYQGMIETKMDNRAIESAVKMNLKSIPQAVGMSNHMGSYATQDRRVMDTVFSVLKDRHLFFLDSMTTSLSVGKGEAKKVGVSYLQRDIFLDNNDDADYIRSRLHDVKSIAGKTGTAIGIGHYKWSTLSVLKEELPKLEEEGFEIVPLKKLL</sequence>
<dbReference type="Pfam" id="PF04748">
    <property type="entry name" value="Polysacc_deac_2"/>
    <property type="match status" value="1"/>
</dbReference>
<feature type="transmembrane region" description="Helical" evidence="2">
    <location>
        <begin position="17"/>
        <end position="36"/>
    </location>
</feature>
<evidence type="ECO:0008006" key="5">
    <source>
        <dbReference type="Google" id="ProtNLM"/>
    </source>
</evidence>